<evidence type="ECO:0000259" key="7">
    <source>
        <dbReference type="Pfam" id="PF01171"/>
    </source>
</evidence>
<evidence type="ECO:0000256" key="6">
    <source>
        <dbReference type="ARBA" id="ARBA00048539"/>
    </source>
</evidence>
<dbReference type="EC" id="6.3.4.19" evidence="1"/>
<feature type="domain" description="tRNA(Ile)-lysidine/2-thiocytidine synthase N-terminal" evidence="7">
    <location>
        <begin position="2"/>
        <end position="186"/>
    </location>
</feature>
<dbReference type="PANTHER" id="PTHR43033">
    <property type="entry name" value="TRNA(ILE)-LYSIDINE SYNTHASE-RELATED"/>
    <property type="match status" value="1"/>
</dbReference>
<dbReference type="GO" id="GO:0008033">
    <property type="term" value="P:tRNA processing"/>
    <property type="evidence" value="ECO:0007669"/>
    <property type="project" value="UniProtKB-KW"/>
</dbReference>
<dbReference type="InterPro" id="IPR012795">
    <property type="entry name" value="tRNA_Ile_lys_synt_N"/>
</dbReference>
<dbReference type="CDD" id="cd01992">
    <property type="entry name" value="TilS_N"/>
    <property type="match status" value="1"/>
</dbReference>
<evidence type="ECO:0000313" key="8">
    <source>
        <dbReference type="EMBL" id="KAI5959229.1"/>
    </source>
</evidence>
<evidence type="ECO:0000313" key="9">
    <source>
        <dbReference type="Proteomes" id="UP001204833"/>
    </source>
</evidence>
<comment type="catalytic activity">
    <reaction evidence="6">
        <text>cytidine(34) in tRNA(Ile2) + L-lysine + ATP = lysidine(34) in tRNA(Ile2) + AMP + diphosphate + H(+)</text>
        <dbReference type="Rhea" id="RHEA:43744"/>
        <dbReference type="Rhea" id="RHEA-COMP:10625"/>
        <dbReference type="Rhea" id="RHEA-COMP:10670"/>
        <dbReference type="ChEBI" id="CHEBI:15378"/>
        <dbReference type="ChEBI" id="CHEBI:30616"/>
        <dbReference type="ChEBI" id="CHEBI:32551"/>
        <dbReference type="ChEBI" id="CHEBI:33019"/>
        <dbReference type="ChEBI" id="CHEBI:82748"/>
        <dbReference type="ChEBI" id="CHEBI:83665"/>
        <dbReference type="ChEBI" id="CHEBI:456215"/>
        <dbReference type="EC" id="6.3.4.19"/>
    </reaction>
</comment>
<keyword evidence="4" id="KW-0547">Nucleotide-binding</keyword>
<dbReference type="AlphaFoldDB" id="A0AAD5BFJ3"/>
<proteinExistence type="inferred from homology"/>
<dbReference type="SUPFAM" id="SSF52402">
    <property type="entry name" value="Adenine nucleotide alpha hydrolases-like"/>
    <property type="match status" value="1"/>
</dbReference>
<dbReference type="RefSeq" id="XP_051609322.1">
    <property type="nucleotide sequence ID" value="XM_051751451.1"/>
</dbReference>
<evidence type="ECO:0000256" key="2">
    <source>
        <dbReference type="ARBA" id="ARBA00022598"/>
    </source>
</evidence>
<gene>
    <name evidence="8" type="ORF">KGF57_002167</name>
</gene>
<protein>
    <recommendedName>
        <fullName evidence="1">tRNA(Ile)-lysidine synthetase</fullName>
        <ecNumber evidence="1">6.3.4.19</ecNumber>
    </recommendedName>
</protein>
<dbReference type="GeneID" id="76150226"/>
<dbReference type="HAMAP" id="MF_01161">
    <property type="entry name" value="tRNA_Ile_lys_synt"/>
    <property type="match status" value="1"/>
</dbReference>
<name>A0AAD5BFJ3_9ASCO</name>
<keyword evidence="3" id="KW-0819">tRNA processing</keyword>
<dbReference type="GO" id="GO:0005524">
    <property type="term" value="F:ATP binding"/>
    <property type="evidence" value="ECO:0007669"/>
    <property type="project" value="UniProtKB-KW"/>
</dbReference>
<keyword evidence="2" id="KW-0436">Ligase</keyword>
<evidence type="ECO:0000256" key="4">
    <source>
        <dbReference type="ARBA" id="ARBA00022741"/>
    </source>
</evidence>
<dbReference type="InterPro" id="IPR012094">
    <property type="entry name" value="tRNA_Ile_lys_synt"/>
</dbReference>
<dbReference type="InterPro" id="IPR011063">
    <property type="entry name" value="TilS/TtcA_N"/>
</dbReference>
<dbReference type="InterPro" id="IPR014729">
    <property type="entry name" value="Rossmann-like_a/b/a_fold"/>
</dbReference>
<dbReference type="PANTHER" id="PTHR43033:SF1">
    <property type="entry name" value="TRNA(ILE)-LYSIDINE SYNTHASE-RELATED"/>
    <property type="match status" value="1"/>
</dbReference>
<evidence type="ECO:0000256" key="1">
    <source>
        <dbReference type="ARBA" id="ARBA00013267"/>
    </source>
</evidence>
<organism evidence="8 9">
    <name type="scientific">Candida theae</name>
    <dbReference type="NCBI Taxonomy" id="1198502"/>
    <lineage>
        <taxon>Eukaryota</taxon>
        <taxon>Fungi</taxon>
        <taxon>Dikarya</taxon>
        <taxon>Ascomycota</taxon>
        <taxon>Saccharomycotina</taxon>
        <taxon>Pichiomycetes</taxon>
        <taxon>Debaryomycetaceae</taxon>
        <taxon>Candida/Lodderomyces clade</taxon>
        <taxon>Candida</taxon>
    </lineage>
</organism>
<dbReference type="NCBIfam" id="TIGR02432">
    <property type="entry name" value="lysidine_TilS_N"/>
    <property type="match status" value="1"/>
</dbReference>
<dbReference type="Proteomes" id="UP001204833">
    <property type="component" value="Unassembled WGS sequence"/>
</dbReference>
<dbReference type="Gene3D" id="3.40.50.620">
    <property type="entry name" value="HUPs"/>
    <property type="match status" value="1"/>
</dbReference>
<dbReference type="EMBL" id="JAIHNG010000108">
    <property type="protein sequence ID" value="KAI5959229.1"/>
    <property type="molecule type" value="Genomic_DNA"/>
</dbReference>
<dbReference type="Pfam" id="PF01171">
    <property type="entry name" value="ATP_bind_3"/>
    <property type="match status" value="1"/>
</dbReference>
<comment type="caution">
    <text evidence="8">The sequence shown here is derived from an EMBL/GenBank/DDBJ whole genome shotgun (WGS) entry which is preliminary data.</text>
</comment>
<accession>A0AAD5BFJ3</accession>
<keyword evidence="5" id="KW-0067">ATP-binding</keyword>
<sequence>MWLLQRYKVSLRRDDIELHAITIDHNYRPDSASEARQLSQVMRQWNVHHIIEKLQYDVDPKTIVNFEEVARTKRYEAMNSICNTLGISVVVLGHHSDDQVETFVQRLQGNSSLFGLACTRKISKIPLIADLNPTEQSTLLPVKLVRPLLQYEKSTILSTCALNGIPYVIDPTNSDTKLTRRNYLRNLFGTVLPQIMDGSSSHDENSATPPVGFRSTQYQSIVKSELVKSQQQCADFAQKFELKAYTLFKQLVSQGKYSESPAFGTLELKLPKECLNGDNKVVTSRFLYQRLYPYSTLNHYHWAYAKLERSLLPRLEKLAQNPRSRVARFCIMNLIFEVTNNINSTELELDVWRAPLTRKELENVSLEVSVSSCWSQWHLFDKRFWMRFKSSGNKPITITVGSYIHKAHFPLVNKNLKEGIGKIAAINRLDSLPVIFLGGEIVAFPTLNIANTNVETVWTLKENKYDYVDSIIM</sequence>
<evidence type="ECO:0000256" key="3">
    <source>
        <dbReference type="ARBA" id="ARBA00022694"/>
    </source>
</evidence>
<keyword evidence="9" id="KW-1185">Reference proteome</keyword>
<reference evidence="8 9" key="1">
    <citation type="journal article" date="2022" name="DNA Res.">
        <title>Genome analysis of five recently described species of the CUG-Ser clade uncovers Candida theae as a new hybrid lineage with pathogenic potential in the Candida parapsilosis species complex.</title>
        <authorList>
            <person name="Mixao V."/>
            <person name="Del Olmo V."/>
            <person name="Hegedusova E."/>
            <person name="Saus E."/>
            <person name="Pryszcz L."/>
            <person name="Cillingova A."/>
            <person name="Nosek J."/>
            <person name="Gabaldon T."/>
        </authorList>
    </citation>
    <scope>NUCLEOTIDE SEQUENCE [LARGE SCALE GENOMIC DNA]</scope>
    <source>
        <strain evidence="8 9">CBS 12239</strain>
    </source>
</reference>
<evidence type="ECO:0000256" key="5">
    <source>
        <dbReference type="ARBA" id="ARBA00022840"/>
    </source>
</evidence>
<dbReference type="GO" id="GO:0032267">
    <property type="term" value="F:tRNA(Ile)-lysidine synthase activity"/>
    <property type="evidence" value="ECO:0007669"/>
    <property type="project" value="UniProtKB-EC"/>
</dbReference>